<comment type="function">
    <text evidence="11">Histone methyltransferase that specifically trimethylates histone H3 to form H3K79me3. This methylation is required for telomere silencing and for the pachytene checkpoint during the meiotic cell cycle by allowing the recruitment of RAD9 to double strand breaks. Nucleosomes are preferred as substrate compared to free histone.</text>
</comment>
<dbReference type="InterPro" id="IPR025789">
    <property type="entry name" value="DOT1_dom"/>
</dbReference>
<keyword evidence="5 11" id="KW-0808">Transferase</keyword>
<evidence type="ECO:0000313" key="14">
    <source>
        <dbReference type="RefSeq" id="XP_052123474.1"/>
    </source>
</evidence>
<dbReference type="Gene3D" id="1.10.260.60">
    <property type="match status" value="1"/>
</dbReference>
<evidence type="ECO:0000256" key="11">
    <source>
        <dbReference type="RuleBase" id="RU271113"/>
    </source>
</evidence>
<comment type="similarity">
    <text evidence="11">Belongs to the class I-like SAM-binding methyltransferase superfamily. DOT1 family.</text>
</comment>
<evidence type="ECO:0000256" key="6">
    <source>
        <dbReference type="ARBA" id="ARBA00022691"/>
    </source>
</evidence>
<dbReference type="Proteomes" id="UP000504606">
    <property type="component" value="Unplaced"/>
</dbReference>
<dbReference type="RefSeq" id="XP_052123474.1">
    <property type="nucleotide sequence ID" value="XM_052267514.1"/>
</dbReference>
<dbReference type="GO" id="GO:0000077">
    <property type="term" value="P:DNA damage checkpoint signaling"/>
    <property type="evidence" value="ECO:0007669"/>
    <property type="project" value="TreeGrafter"/>
</dbReference>
<dbReference type="FunFam" id="3.40.50.150:FF:000033">
    <property type="entry name" value="Histone-lysine N-methyltransferase, H3 lysine-79 specific"/>
    <property type="match status" value="1"/>
</dbReference>
<dbReference type="GO" id="GO:0006281">
    <property type="term" value="P:DNA repair"/>
    <property type="evidence" value="ECO:0007669"/>
    <property type="project" value="TreeGrafter"/>
</dbReference>
<dbReference type="InterPro" id="IPR030445">
    <property type="entry name" value="H3-K79_meTrfase"/>
</dbReference>
<evidence type="ECO:0000256" key="4">
    <source>
        <dbReference type="ARBA" id="ARBA00022603"/>
    </source>
</evidence>
<comment type="subcellular location">
    <subcellularLocation>
        <location evidence="1 11">Nucleus</location>
    </subcellularLocation>
</comment>
<dbReference type="GO" id="GO:0035097">
    <property type="term" value="C:histone methyltransferase complex"/>
    <property type="evidence" value="ECO:0007669"/>
    <property type="project" value="UniProtKB-ARBA"/>
</dbReference>
<evidence type="ECO:0000256" key="3">
    <source>
        <dbReference type="ARBA" id="ARBA00020987"/>
    </source>
</evidence>
<evidence type="ECO:0000256" key="2">
    <source>
        <dbReference type="ARBA" id="ARBA00012190"/>
    </source>
</evidence>
<dbReference type="PROSITE" id="PS51569">
    <property type="entry name" value="DOT1"/>
    <property type="match status" value="1"/>
</dbReference>
<dbReference type="KEGG" id="foc:127749432"/>
<evidence type="ECO:0000313" key="13">
    <source>
        <dbReference type="Proteomes" id="UP000504606"/>
    </source>
</evidence>
<evidence type="ECO:0000256" key="7">
    <source>
        <dbReference type="ARBA" id="ARBA00022853"/>
    </source>
</evidence>
<organism evidence="13 14">
    <name type="scientific">Frankliniella occidentalis</name>
    <name type="common">Western flower thrips</name>
    <name type="synonym">Euthrips occidentalis</name>
    <dbReference type="NCBI Taxonomy" id="133901"/>
    <lineage>
        <taxon>Eukaryota</taxon>
        <taxon>Metazoa</taxon>
        <taxon>Ecdysozoa</taxon>
        <taxon>Arthropoda</taxon>
        <taxon>Hexapoda</taxon>
        <taxon>Insecta</taxon>
        <taxon>Pterygota</taxon>
        <taxon>Neoptera</taxon>
        <taxon>Paraneoptera</taxon>
        <taxon>Thysanoptera</taxon>
        <taxon>Terebrantia</taxon>
        <taxon>Thripoidea</taxon>
        <taxon>Thripidae</taxon>
        <taxon>Frankliniella</taxon>
    </lineage>
</organism>
<evidence type="ECO:0000256" key="5">
    <source>
        <dbReference type="ARBA" id="ARBA00022679"/>
    </source>
</evidence>
<keyword evidence="7 11" id="KW-0156">Chromatin regulator</keyword>
<dbReference type="GO" id="GO:0140956">
    <property type="term" value="F:histone H3K79 trimethyltransferase activity"/>
    <property type="evidence" value="ECO:0007669"/>
    <property type="project" value="UniProtKB-EC"/>
</dbReference>
<reference evidence="14" key="1">
    <citation type="submission" date="2025-08" db="UniProtKB">
        <authorList>
            <consortium name="RefSeq"/>
        </authorList>
    </citation>
    <scope>IDENTIFICATION</scope>
</reference>
<dbReference type="GeneID" id="127749432"/>
<evidence type="ECO:0000256" key="1">
    <source>
        <dbReference type="ARBA" id="ARBA00004123"/>
    </source>
</evidence>
<evidence type="ECO:0000256" key="10">
    <source>
        <dbReference type="ARBA" id="ARBA00047770"/>
    </source>
</evidence>
<dbReference type="OrthoDB" id="443402at2759"/>
<accession>A0A9C6U5P7</accession>
<comment type="catalytic activity">
    <reaction evidence="10 11">
        <text>L-lysyl(79)-[histone H3] + 3 S-adenosyl-L-methionine = N(6),N(6),N(6)-trimethyl-L-lysyl(79)-[histone H3] + 3 S-adenosyl-L-homocysteine + 3 H(+)</text>
        <dbReference type="Rhea" id="RHEA:60328"/>
        <dbReference type="Rhea" id="RHEA-COMP:15549"/>
        <dbReference type="Rhea" id="RHEA-COMP:15552"/>
        <dbReference type="ChEBI" id="CHEBI:15378"/>
        <dbReference type="ChEBI" id="CHEBI:29969"/>
        <dbReference type="ChEBI" id="CHEBI:57856"/>
        <dbReference type="ChEBI" id="CHEBI:59789"/>
        <dbReference type="ChEBI" id="CHEBI:61961"/>
        <dbReference type="EC" id="2.1.1.360"/>
    </reaction>
</comment>
<protein>
    <recommendedName>
        <fullName evidence="3 11">Histone-lysine N-methyltransferase, H3 lysine-79 specific</fullName>
        <ecNumber evidence="2 11">2.1.1.360</ecNumber>
    </recommendedName>
    <alternativeName>
        <fullName evidence="9 11">Histone H3-K79 methyltransferase</fullName>
    </alternativeName>
</protein>
<name>A0A9C6U5P7_FRAOC</name>
<dbReference type="GO" id="GO:0032259">
    <property type="term" value="P:methylation"/>
    <property type="evidence" value="ECO:0007669"/>
    <property type="project" value="UniProtKB-KW"/>
</dbReference>
<feature type="domain" description="DOT1" evidence="12">
    <location>
        <begin position="14"/>
        <end position="200"/>
    </location>
</feature>
<dbReference type="PANTHER" id="PTHR21451:SF0">
    <property type="entry name" value="HISTONE-LYSINE N-METHYLTRANSFERASE, H3 LYSINE-79 SPECIFIC"/>
    <property type="match status" value="1"/>
</dbReference>
<keyword evidence="4 11" id="KW-0489">Methyltransferase</keyword>
<keyword evidence="13" id="KW-1185">Reference proteome</keyword>
<dbReference type="PANTHER" id="PTHR21451">
    <property type="entry name" value="HISTONE H3 METHYLTRANSFERASE"/>
    <property type="match status" value="1"/>
</dbReference>
<feature type="non-terminal residue" evidence="14">
    <location>
        <position position="200"/>
    </location>
</feature>
<evidence type="ECO:0000256" key="9">
    <source>
        <dbReference type="ARBA" id="ARBA00029821"/>
    </source>
</evidence>
<dbReference type="AlphaFoldDB" id="A0A9C6U5P7"/>
<proteinExistence type="inferred from homology"/>
<dbReference type="InterPro" id="IPR029063">
    <property type="entry name" value="SAM-dependent_MTases_sf"/>
</dbReference>
<evidence type="ECO:0000259" key="12">
    <source>
        <dbReference type="PROSITE" id="PS51569"/>
    </source>
</evidence>
<dbReference type="Pfam" id="PF08123">
    <property type="entry name" value="DOT1"/>
    <property type="match status" value="1"/>
</dbReference>
<dbReference type="FunFam" id="1.10.260.60:FF:000001">
    <property type="entry name" value="Histone-lysine N-methyltransferase, H3 lysine-79 specific"/>
    <property type="match status" value="1"/>
</dbReference>
<keyword evidence="8 11" id="KW-0539">Nucleus</keyword>
<dbReference type="Gene3D" id="3.40.50.150">
    <property type="entry name" value="Vaccinia Virus protein VP39"/>
    <property type="match status" value="1"/>
</dbReference>
<dbReference type="SUPFAM" id="SSF53335">
    <property type="entry name" value="S-adenosyl-L-methionine-dependent methyltransferases"/>
    <property type="match status" value="1"/>
</dbReference>
<gene>
    <name evidence="14" type="primary">LOC127749432</name>
</gene>
<sequence length="200" mass="22249">MAQELVLHSPVGAEPVVYPWPLSSGGDRSDGAAEILDTIRWVGEDHPELEFALKNNILSDYDTRSFESMKGLCDKYNRAIDSIVQLEKGTSLQRVSKQPSRGLLRHILQQVYNQAVLEPEKLNQYEPFSPEVYGETSYDLICQMIDEIEITSEDVFLDLGSGVGQVVLQMAAATSCKICLGVEKADVPSRYAEQMTASFK</sequence>
<evidence type="ECO:0000256" key="8">
    <source>
        <dbReference type="ARBA" id="ARBA00023242"/>
    </source>
</evidence>
<dbReference type="EC" id="2.1.1.360" evidence="2 11"/>
<keyword evidence="6 11" id="KW-0949">S-adenosyl-L-methionine</keyword>
<comment type="miscellaneous">
    <text evidence="11">In contrast to other lysine histone methyltransferases, it does not contain a SET domain, suggesting the existence of another mechanism for methylation of lysine residues of histones.</text>
</comment>